<proteinExistence type="predicted"/>
<name>A0ACC0UUL5_9HYPO</name>
<reference evidence="1" key="1">
    <citation type="submission" date="2022-10" db="EMBL/GenBank/DDBJ databases">
        <title>Complete Genome of Trichothecium roseum strain YXFP-22015, a Plant Pathogen Isolated from Citrus.</title>
        <authorList>
            <person name="Wang Y."/>
            <person name="Zhu L."/>
        </authorList>
    </citation>
    <scope>NUCLEOTIDE SEQUENCE</scope>
    <source>
        <strain evidence="1">YXFP-22015</strain>
    </source>
</reference>
<protein>
    <submittedName>
        <fullName evidence="1">Uncharacterized protein</fullName>
    </submittedName>
</protein>
<comment type="caution">
    <text evidence="1">The sequence shown here is derived from an EMBL/GenBank/DDBJ whole genome shotgun (WGS) entry which is preliminary data.</text>
</comment>
<sequence length="219" mass="24037">MSQAEQLAAIAAQFKDLPAAKPITDAIEDFTKTFDPSKAVKVGDKLPAFTLSDATGKQVSSADLLAGDSDGQQQRFLLLTFYRGQWCPYCNVALQHLQRRLDDFRARGVTLVALTPELPDASLTTAEKNGLAFPVLTDRHNRVARSLGIVYDQSSARAVHQKIGVDVAASNGDDSYEMPVPATMLVDAEGVVRELYLEPDYRQRMDPEVALAWVDALRK</sequence>
<evidence type="ECO:0000313" key="1">
    <source>
        <dbReference type="EMBL" id="KAI9897683.1"/>
    </source>
</evidence>
<dbReference type="Proteomes" id="UP001163324">
    <property type="component" value="Chromosome 7"/>
</dbReference>
<organism evidence="1 2">
    <name type="scientific">Trichothecium roseum</name>
    <dbReference type="NCBI Taxonomy" id="47278"/>
    <lineage>
        <taxon>Eukaryota</taxon>
        <taxon>Fungi</taxon>
        <taxon>Dikarya</taxon>
        <taxon>Ascomycota</taxon>
        <taxon>Pezizomycotina</taxon>
        <taxon>Sordariomycetes</taxon>
        <taxon>Hypocreomycetidae</taxon>
        <taxon>Hypocreales</taxon>
        <taxon>Hypocreales incertae sedis</taxon>
        <taxon>Trichothecium</taxon>
    </lineage>
</organism>
<keyword evidence="2" id="KW-1185">Reference proteome</keyword>
<accession>A0ACC0UUL5</accession>
<gene>
    <name evidence="1" type="ORF">N3K66_007539</name>
</gene>
<dbReference type="EMBL" id="CM047946">
    <property type="protein sequence ID" value="KAI9897683.1"/>
    <property type="molecule type" value="Genomic_DNA"/>
</dbReference>
<evidence type="ECO:0000313" key="2">
    <source>
        <dbReference type="Proteomes" id="UP001163324"/>
    </source>
</evidence>